<name>A0A9Q1QN87_9CARY</name>
<dbReference type="InterPro" id="IPR004159">
    <property type="entry name" value="Put_SAM_MeTrfase"/>
</dbReference>
<dbReference type="GO" id="GO:0008168">
    <property type="term" value="F:methyltransferase activity"/>
    <property type="evidence" value="ECO:0007669"/>
    <property type="project" value="UniProtKB-KW"/>
</dbReference>
<feature type="compositionally biased region" description="Basic and acidic residues" evidence="10">
    <location>
        <begin position="62"/>
        <end position="77"/>
    </location>
</feature>
<evidence type="ECO:0000313" key="13">
    <source>
        <dbReference type="Proteomes" id="UP001153076"/>
    </source>
</evidence>
<dbReference type="GO" id="GO:0005802">
    <property type="term" value="C:trans-Golgi network"/>
    <property type="evidence" value="ECO:0007669"/>
    <property type="project" value="TreeGrafter"/>
</dbReference>
<proteinExistence type="inferred from homology"/>
<evidence type="ECO:0000256" key="1">
    <source>
        <dbReference type="ARBA" id="ARBA00008361"/>
    </source>
</evidence>
<evidence type="ECO:0000256" key="7">
    <source>
        <dbReference type="ARBA" id="ARBA00023136"/>
    </source>
</evidence>
<evidence type="ECO:0000256" key="3">
    <source>
        <dbReference type="ARBA" id="ARBA00022679"/>
    </source>
</evidence>
<evidence type="ECO:0000256" key="9">
    <source>
        <dbReference type="ARBA" id="ARBA00060399"/>
    </source>
</evidence>
<comment type="subcellular location">
    <subcellularLocation>
        <location evidence="9">Endomembrane system</location>
        <topology evidence="9">Single-pass type II membrane protein</topology>
    </subcellularLocation>
</comment>
<keyword evidence="6 11" id="KW-1133">Transmembrane helix</keyword>
<dbReference type="Gene3D" id="3.40.50.150">
    <property type="entry name" value="Vaccinia Virus protein VP39"/>
    <property type="match status" value="1"/>
</dbReference>
<evidence type="ECO:0000256" key="5">
    <source>
        <dbReference type="ARBA" id="ARBA00022968"/>
    </source>
</evidence>
<evidence type="ECO:0008006" key="14">
    <source>
        <dbReference type="Google" id="ProtNLM"/>
    </source>
</evidence>
<comment type="similarity">
    <text evidence="1">Belongs to the methyltransferase superfamily.</text>
</comment>
<evidence type="ECO:0000256" key="11">
    <source>
        <dbReference type="SAM" id="Phobius"/>
    </source>
</evidence>
<feature type="compositionally biased region" description="Basic and acidic residues" evidence="10">
    <location>
        <begin position="145"/>
        <end position="154"/>
    </location>
</feature>
<organism evidence="12 13">
    <name type="scientific">Carnegiea gigantea</name>
    <dbReference type="NCBI Taxonomy" id="171969"/>
    <lineage>
        <taxon>Eukaryota</taxon>
        <taxon>Viridiplantae</taxon>
        <taxon>Streptophyta</taxon>
        <taxon>Embryophyta</taxon>
        <taxon>Tracheophyta</taxon>
        <taxon>Spermatophyta</taxon>
        <taxon>Magnoliopsida</taxon>
        <taxon>eudicotyledons</taxon>
        <taxon>Gunneridae</taxon>
        <taxon>Pentapetalae</taxon>
        <taxon>Caryophyllales</taxon>
        <taxon>Cactineae</taxon>
        <taxon>Cactaceae</taxon>
        <taxon>Cactoideae</taxon>
        <taxon>Echinocereeae</taxon>
        <taxon>Carnegiea</taxon>
    </lineage>
</organism>
<dbReference type="GO" id="GO:0032259">
    <property type="term" value="P:methylation"/>
    <property type="evidence" value="ECO:0007669"/>
    <property type="project" value="UniProtKB-KW"/>
</dbReference>
<dbReference type="AlphaFoldDB" id="A0A9Q1QN87"/>
<dbReference type="PANTHER" id="PTHR10108:SF1130">
    <property type="entry name" value="METHYLTRANSFERASE PMT26-RELATED"/>
    <property type="match status" value="1"/>
</dbReference>
<dbReference type="PANTHER" id="PTHR10108">
    <property type="entry name" value="SAM-DEPENDENT METHYLTRANSFERASE"/>
    <property type="match status" value="1"/>
</dbReference>
<reference evidence="12" key="1">
    <citation type="submission" date="2022-04" db="EMBL/GenBank/DDBJ databases">
        <title>Carnegiea gigantea Genome sequencing and assembly v2.</title>
        <authorList>
            <person name="Copetti D."/>
            <person name="Sanderson M.J."/>
            <person name="Burquez A."/>
            <person name="Wojciechowski M.F."/>
        </authorList>
    </citation>
    <scope>NUCLEOTIDE SEQUENCE</scope>
    <source>
        <strain evidence="12">SGP5-SGP5p</strain>
        <tissue evidence="12">Aerial part</tissue>
    </source>
</reference>
<evidence type="ECO:0000256" key="4">
    <source>
        <dbReference type="ARBA" id="ARBA00022692"/>
    </source>
</evidence>
<dbReference type="FunFam" id="3.40.50.150:FF:000084">
    <property type="entry name" value="probable methyltransferase PMT23"/>
    <property type="match status" value="1"/>
</dbReference>
<comment type="caution">
    <text evidence="12">The sequence shown here is derived from an EMBL/GenBank/DDBJ whole genome shotgun (WGS) entry which is preliminary data.</text>
</comment>
<evidence type="ECO:0000256" key="2">
    <source>
        <dbReference type="ARBA" id="ARBA00022603"/>
    </source>
</evidence>
<dbReference type="Pfam" id="PF03141">
    <property type="entry name" value="Methyltransf_29"/>
    <property type="match status" value="1"/>
</dbReference>
<dbReference type="OrthoDB" id="2013972at2759"/>
<feature type="region of interest" description="Disordered" evidence="10">
    <location>
        <begin position="62"/>
        <end position="217"/>
    </location>
</feature>
<accession>A0A9Q1QN87</accession>
<evidence type="ECO:0000256" key="10">
    <source>
        <dbReference type="SAM" id="MobiDB-lite"/>
    </source>
</evidence>
<dbReference type="SUPFAM" id="SSF53335">
    <property type="entry name" value="S-adenosyl-L-methionine-dependent methyltransferases"/>
    <property type="match status" value="2"/>
</dbReference>
<dbReference type="InterPro" id="IPR029063">
    <property type="entry name" value="SAM-dependent_MTases_sf"/>
</dbReference>
<feature type="compositionally biased region" description="Basic and acidic residues" evidence="10">
    <location>
        <begin position="167"/>
        <end position="182"/>
    </location>
</feature>
<evidence type="ECO:0000313" key="12">
    <source>
        <dbReference type="EMBL" id="KAJ8447721.1"/>
    </source>
</evidence>
<keyword evidence="13" id="KW-1185">Reference proteome</keyword>
<dbReference type="EMBL" id="JAKOGI010000035">
    <property type="protein sequence ID" value="KAJ8447721.1"/>
    <property type="molecule type" value="Genomic_DNA"/>
</dbReference>
<keyword evidence="5" id="KW-0735">Signal-anchor</keyword>
<feature type="transmembrane region" description="Helical" evidence="11">
    <location>
        <begin position="21"/>
        <end position="39"/>
    </location>
</feature>
<dbReference type="GO" id="GO:0005768">
    <property type="term" value="C:endosome"/>
    <property type="evidence" value="ECO:0007669"/>
    <property type="project" value="TreeGrafter"/>
</dbReference>
<sequence length="790" mass="89001">MALGRYTRLDVRKSSSNYCSTVTVVVFVALCLVGVWMMTSSFLSPSENIGVPLAKQNTEVKRDVVKENRESTTKQFEDNTGDLPEGATKGDSNANMSEDERNDNENANESQSQDKEEGQTSEGLGEESNSNDSKKEDGGDGNSPSEKEESEKGSVDSTSESEEENKSEENASKTNDEKKDESGIEENVGGNQDKESDESGDGQAKEEGSKEVYPSGAQSELLKETITQNGAFSTQAAESKNEKEAQQSSKSKQQEVFAWKLCNTTAGPDYIPCLDNWNAIHHLKSTKHYEHRERHCPAEPPTCLVPLPEGYRRPIGWPKSREKIWYYNVPHTKLAQLKGHQNWVKVSGEYLTFPGGGTQFKHGALHYIESIENMLPDIAWGKRSRVVLDVGCGVASFGGFLFEKDVLTMSFAPKDEHEAQVQFALERGIPAISAVMGTQRLPFPGIVFDIVHCARCRVPWHIEGGKLLLELNRLLRPGGFFVWSATPVYQKLDEDVRIWNAMSKLTKQMCWKLVKKDKDTVNGVGVAIYQKPSSNECYEQRSQDEPPLCQKSDDPNAAWNIPLQSCMHKIPEGKSERGSQWPEQWSARLKKPPYWLTSSQVGVYGKSAPEDFAADYEHWKRVVSESYLKGMGFDWSKVRNVMDMSAIYGGFAAALKDLNIWVMNVVPIDAPDTLPVIYERGLFGIYHDWCESFSTYPRSYDLLHADHLFSKIKKKCNMRALVVEVDRILRPEGKLIVRDGVETINELESMLKSLHWEIRMIYSKEKEGLLSAQKTMWRPNDVETLEYALM</sequence>
<keyword evidence="7 11" id="KW-0472">Membrane</keyword>
<evidence type="ECO:0000256" key="8">
    <source>
        <dbReference type="ARBA" id="ARBA00023180"/>
    </source>
</evidence>
<keyword evidence="2" id="KW-0489">Methyltransferase</keyword>
<protein>
    <recommendedName>
        <fullName evidence="14">Methyltransferase PMT24</fullName>
    </recommendedName>
</protein>
<dbReference type="Proteomes" id="UP001153076">
    <property type="component" value="Unassembled WGS sequence"/>
</dbReference>
<keyword evidence="8" id="KW-0325">Glycoprotein</keyword>
<evidence type="ECO:0000256" key="6">
    <source>
        <dbReference type="ARBA" id="ARBA00022989"/>
    </source>
</evidence>
<keyword evidence="3" id="KW-0808">Transferase</keyword>
<keyword evidence="4 11" id="KW-0812">Transmembrane</keyword>
<gene>
    <name evidence="12" type="ORF">Cgig2_015084</name>
</gene>